<reference evidence="3" key="2">
    <citation type="submission" date="2020-10" db="UniProtKB">
        <authorList>
            <consortium name="WormBaseParasite"/>
        </authorList>
    </citation>
    <scope>IDENTIFICATION</scope>
</reference>
<keyword evidence="2" id="KW-1185">Reference proteome</keyword>
<organism evidence="2 3">
    <name type="scientific">Panagrellus redivivus</name>
    <name type="common">Microworm</name>
    <dbReference type="NCBI Taxonomy" id="6233"/>
    <lineage>
        <taxon>Eukaryota</taxon>
        <taxon>Metazoa</taxon>
        <taxon>Ecdysozoa</taxon>
        <taxon>Nematoda</taxon>
        <taxon>Chromadorea</taxon>
        <taxon>Rhabditida</taxon>
        <taxon>Tylenchina</taxon>
        <taxon>Panagrolaimomorpha</taxon>
        <taxon>Panagrolaimoidea</taxon>
        <taxon>Panagrolaimidae</taxon>
        <taxon>Panagrellus</taxon>
    </lineage>
</organism>
<evidence type="ECO:0000313" key="2">
    <source>
        <dbReference type="Proteomes" id="UP000492821"/>
    </source>
</evidence>
<keyword evidence="1" id="KW-0472">Membrane</keyword>
<sequence>MTGVNEKYFNPNLYVDNDALHCPLGPDEYVVCPAKQAGKVCVCFHETNMTVYNGHLCLHRLTSFENVHRSKDRIIYLRIKHHNIISIEKELLPDLAKPMIELNVTDAERSVVHLQCMPNPDELVVAYSVSLHDVKRKFDDVAWQEVFGNTLSEGGKLEVVDAGIFLHYYEFRRFMKSVVEAENASAQQTMKPSHLAAGILFVVGLIIAAGYVFTWIYNTNGAFTC</sequence>
<feature type="transmembrane region" description="Helical" evidence="1">
    <location>
        <begin position="195"/>
        <end position="217"/>
    </location>
</feature>
<dbReference type="Proteomes" id="UP000492821">
    <property type="component" value="Unassembled WGS sequence"/>
</dbReference>
<dbReference type="AlphaFoldDB" id="A0A7E4V4F7"/>
<accession>A0A7E4V4F7</accession>
<evidence type="ECO:0000256" key="1">
    <source>
        <dbReference type="SAM" id="Phobius"/>
    </source>
</evidence>
<name>A0A7E4V4F7_PANRE</name>
<proteinExistence type="predicted"/>
<keyword evidence="1" id="KW-0812">Transmembrane</keyword>
<dbReference type="WBParaSite" id="Pan_g15952.t1">
    <property type="protein sequence ID" value="Pan_g15952.t1"/>
    <property type="gene ID" value="Pan_g15952"/>
</dbReference>
<keyword evidence="1" id="KW-1133">Transmembrane helix</keyword>
<evidence type="ECO:0000313" key="3">
    <source>
        <dbReference type="WBParaSite" id="Pan_g15952.t1"/>
    </source>
</evidence>
<protein>
    <submittedName>
        <fullName evidence="3">Phosphatidylinositol-glycan biosynthesis class X protein</fullName>
    </submittedName>
</protein>
<reference evidence="2" key="1">
    <citation type="journal article" date="2013" name="Genetics">
        <title>The draft genome and transcriptome of Panagrellus redivivus are shaped by the harsh demands of a free-living lifestyle.</title>
        <authorList>
            <person name="Srinivasan J."/>
            <person name="Dillman A.R."/>
            <person name="Macchietto M.G."/>
            <person name="Heikkinen L."/>
            <person name="Lakso M."/>
            <person name="Fracchia K.M."/>
            <person name="Antoshechkin I."/>
            <person name="Mortazavi A."/>
            <person name="Wong G."/>
            <person name="Sternberg P.W."/>
        </authorList>
    </citation>
    <scope>NUCLEOTIDE SEQUENCE [LARGE SCALE GENOMIC DNA]</scope>
    <source>
        <strain evidence="2">MT8872</strain>
    </source>
</reference>